<proteinExistence type="predicted"/>
<keyword evidence="1" id="KW-0812">Transmembrane</keyword>
<evidence type="ECO:0008006" key="4">
    <source>
        <dbReference type="Google" id="ProtNLM"/>
    </source>
</evidence>
<evidence type="ECO:0000256" key="1">
    <source>
        <dbReference type="SAM" id="Phobius"/>
    </source>
</evidence>
<feature type="transmembrane region" description="Helical" evidence="1">
    <location>
        <begin position="77"/>
        <end position="94"/>
    </location>
</feature>
<feature type="transmembrane region" description="Helical" evidence="1">
    <location>
        <begin position="14"/>
        <end position="34"/>
    </location>
</feature>
<keyword evidence="1" id="KW-1133">Transmembrane helix</keyword>
<keyword evidence="1" id="KW-0472">Membrane</keyword>
<organism evidence="2 3">
    <name type="scientific">Roseovarius albus</name>
    <dbReference type="NCBI Taxonomy" id="1247867"/>
    <lineage>
        <taxon>Bacteria</taxon>
        <taxon>Pseudomonadati</taxon>
        <taxon>Pseudomonadota</taxon>
        <taxon>Alphaproteobacteria</taxon>
        <taxon>Rhodobacterales</taxon>
        <taxon>Roseobacteraceae</taxon>
        <taxon>Roseovarius</taxon>
    </lineage>
</organism>
<accession>A0A1X6YUW2</accession>
<dbReference type="AlphaFoldDB" id="A0A1X6YUW2"/>
<protein>
    <recommendedName>
        <fullName evidence="4">Rod shape-determining protein MreD</fullName>
    </recommendedName>
</protein>
<reference evidence="2 3" key="1">
    <citation type="submission" date="2017-03" db="EMBL/GenBank/DDBJ databases">
        <authorList>
            <person name="Afonso C.L."/>
            <person name="Miller P.J."/>
            <person name="Scott M.A."/>
            <person name="Spackman E."/>
            <person name="Goraichik I."/>
            <person name="Dimitrov K.M."/>
            <person name="Suarez D.L."/>
            <person name="Swayne D.E."/>
        </authorList>
    </citation>
    <scope>NUCLEOTIDE SEQUENCE [LARGE SCALE GENOMIC DNA]</scope>
    <source>
        <strain evidence="2 3">CECT 7450</strain>
    </source>
</reference>
<sequence>MVEAAPRKVWAKRVLYLALCFTLIFLHLLPLDMLAFRGISENAGDLIEPRLLRPIRWAGPDLMLAFTLAWVRRRPDYIPAILVAFVFLLADLLFQRPPGLLSVIVVLACELQRRRTMLFRTQPLLVEWFNVAIVVAAIALANRLVLSVTFVDQVPLGLNLMQVIATVLVYPLVVFATQVIFGVRRTTKKDIAAMGVGI</sequence>
<gene>
    <name evidence="2" type="ORF">ROA7450_01395</name>
</gene>
<evidence type="ECO:0000313" key="2">
    <source>
        <dbReference type="EMBL" id="SLN31406.1"/>
    </source>
</evidence>
<feature type="transmembrane region" description="Helical" evidence="1">
    <location>
        <begin position="158"/>
        <end position="181"/>
    </location>
</feature>
<name>A0A1X6YUW2_9RHOB</name>
<dbReference type="Proteomes" id="UP000193061">
    <property type="component" value="Unassembled WGS sequence"/>
</dbReference>
<keyword evidence="3" id="KW-1185">Reference proteome</keyword>
<dbReference type="OrthoDB" id="7629477at2"/>
<evidence type="ECO:0000313" key="3">
    <source>
        <dbReference type="Proteomes" id="UP000193061"/>
    </source>
</evidence>
<feature type="transmembrane region" description="Helical" evidence="1">
    <location>
        <begin position="124"/>
        <end position="146"/>
    </location>
</feature>
<dbReference type="EMBL" id="FWFX01000003">
    <property type="protein sequence ID" value="SLN31406.1"/>
    <property type="molecule type" value="Genomic_DNA"/>
</dbReference>